<evidence type="ECO:0000313" key="2">
    <source>
        <dbReference type="EMBL" id="KAK8499903.1"/>
    </source>
</evidence>
<evidence type="ECO:0000259" key="1">
    <source>
        <dbReference type="SMART" id="SM00579"/>
    </source>
</evidence>
<sequence length="182" mass="20937">MPYLEETHIRIHHAESIPFLVDKEVSAGRLFTAISSSKSLYLAIDLPDMVFLTGTIFHIPFETLNYLKYRSCEDNREGSWLLKFLHCTPNLKKLTLVKVKRMTLTPDQVPLCLLCSIEEIKITFYMTKIAEQLRVASYLLKHGLHLQKFIVNLPVEQTDQSRVIEELLCLGRGSDKCQLSIV</sequence>
<protein>
    <recommendedName>
        <fullName evidence="1">FBD domain-containing protein</fullName>
    </recommendedName>
</protein>
<dbReference type="PANTHER" id="PTHR31900:SF27">
    <property type="entry name" value="FBD DOMAIN-CONTAINING PROTEIN"/>
    <property type="match status" value="1"/>
</dbReference>
<proteinExistence type="predicted"/>
<reference evidence="2 3" key="1">
    <citation type="journal article" date="2024" name="G3 (Bethesda)">
        <title>Genome assembly of Hibiscus sabdariffa L. provides insights into metabolisms of medicinal natural products.</title>
        <authorList>
            <person name="Kim T."/>
        </authorList>
    </citation>
    <scope>NUCLEOTIDE SEQUENCE [LARGE SCALE GENOMIC DNA]</scope>
    <source>
        <strain evidence="2">TK-2024</strain>
        <tissue evidence="2">Old leaves</tissue>
    </source>
</reference>
<dbReference type="Proteomes" id="UP001472677">
    <property type="component" value="Unassembled WGS sequence"/>
</dbReference>
<evidence type="ECO:0000313" key="3">
    <source>
        <dbReference type="Proteomes" id="UP001472677"/>
    </source>
</evidence>
<feature type="domain" description="FBD" evidence="1">
    <location>
        <begin position="111"/>
        <end position="182"/>
    </location>
</feature>
<accession>A0ABR2AZV1</accession>
<dbReference type="Pfam" id="PF08387">
    <property type="entry name" value="FBD"/>
    <property type="match status" value="1"/>
</dbReference>
<organism evidence="2 3">
    <name type="scientific">Hibiscus sabdariffa</name>
    <name type="common">roselle</name>
    <dbReference type="NCBI Taxonomy" id="183260"/>
    <lineage>
        <taxon>Eukaryota</taxon>
        <taxon>Viridiplantae</taxon>
        <taxon>Streptophyta</taxon>
        <taxon>Embryophyta</taxon>
        <taxon>Tracheophyta</taxon>
        <taxon>Spermatophyta</taxon>
        <taxon>Magnoliopsida</taxon>
        <taxon>eudicotyledons</taxon>
        <taxon>Gunneridae</taxon>
        <taxon>Pentapetalae</taxon>
        <taxon>rosids</taxon>
        <taxon>malvids</taxon>
        <taxon>Malvales</taxon>
        <taxon>Malvaceae</taxon>
        <taxon>Malvoideae</taxon>
        <taxon>Hibiscus</taxon>
    </lineage>
</organism>
<comment type="caution">
    <text evidence="2">The sequence shown here is derived from an EMBL/GenBank/DDBJ whole genome shotgun (WGS) entry which is preliminary data.</text>
</comment>
<dbReference type="InterPro" id="IPR050232">
    <property type="entry name" value="FBL13/AtMIF1-like"/>
</dbReference>
<dbReference type="EMBL" id="JBBPBM010000226">
    <property type="protein sequence ID" value="KAK8499903.1"/>
    <property type="molecule type" value="Genomic_DNA"/>
</dbReference>
<name>A0ABR2AZV1_9ROSI</name>
<keyword evidence="3" id="KW-1185">Reference proteome</keyword>
<dbReference type="PANTHER" id="PTHR31900">
    <property type="entry name" value="F-BOX/RNI SUPERFAMILY PROTEIN-RELATED"/>
    <property type="match status" value="1"/>
</dbReference>
<dbReference type="SMART" id="SM00579">
    <property type="entry name" value="FBD"/>
    <property type="match status" value="1"/>
</dbReference>
<gene>
    <name evidence="2" type="ORF">V6N12_042738</name>
</gene>
<dbReference type="InterPro" id="IPR006566">
    <property type="entry name" value="FBD"/>
</dbReference>